<keyword evidence="2" id="KW-0964">Secreted</keyword>
<evidence type="ECO:0000313" key="11">
    <source>
        <dbReference type="Proteomes" id="UP000625711"/>
    </source>
</evidence>
<dbReference type="InterPro" id="IPR008037">
    <property type="entry name" value="Pacifastin_dom"/>
</dbReference>
<dbReference type="Proteomes" id="UP000625711">
    <property type="component" value="Unassembled WGS sequence"/>
</dbReference>
<dbReference type="EMBL" id="JAACXV010000405">
    <property type="protein sequence ID" value="KAF7278200.1"/>
    <property type="molecule type" value="Genomic_DNA"/>
</dbReference>
<keyword evidence="3 7" id="KW-0646">Protease inhibitor</keyword>
<evidence type="ECO:0000256" key="6">
    <source>
        <dbReference type="ARBA" id="ARBA00029459"/>
    </source>
</evidence>
<feature type="disulfide bond" evidence="7">
    <location>
        <begin position="36"/>
        <end position="54"/>
    </location>
</feature>
<dbReference type="PIRSF" id="PIRSF001625">
    <property type="entry name" value="Prot_inhib_pacifastin"/>
    <property type="match status" value="1"/>
</dbReference>
<feature type="chain" id="PRO_5032582731" description="Pacifastin domain-containing protein" evidence="8">
    <location>
        <begin position="21"/>
        <end position="72"/>
    </location>
</feature>
<dbReference type="Pfam" id="PF05375">
    <property type="entry name" value="Pacifastin_I"/>
    <property type="match status" value="1"/>
</dbReference>
<reference evidence="10" key="1">
    <citation type="submission" date="2020-08" db="EMBL/GenBank/DDBJ databases">
        <title>Genome sequencing and assembly of the red palm weevil Rhynchophorus ferrugineus.</title>
        <authorList>
            <person name="Dias G.B."/>
            <person name="Bergman C.M."/>
            <person name="Manee M."/>
        </authorList>
    </citation>
    <scope>NUCLEOTIDE SEQUENCE</scope>
    <source>
        <strain evidence="10">AA-2017</strain>
        <tissue evidence="10">Whole larva</tissue>
    </source>
</reference>
<protein>
    <recommendedName>
        <fullName evidence="9">Pacifastin domain-containing protein</fullName>
    </recommendedName>
</protein>
<keyword evidence="5 7" id="KW-1015">Disulfide bond</keyword>
<organism evidence="10 11">
    <name type="scientific">Rhynchophorus ferrugineus</name>
    <name type="common">Red palm weevil</name>
    <name type="synonym">Curculio ferrugineus</name>
    <dbReference type="NCBI Taxonomy" id="354439"/>
    <lineage>
        <taxon>Eukaryota</taxon>
        <taxon>Metazoa</taxon>
        <taxon>Ecdysozoa</taxon>
        <taxon>Arthropoda</taxon>
        <taxon>Hexapoda</taxon>
        <taxon>Insecta</taxon>
        <taxon>Pterygota</taxon>
        <taxon>Neoptera</taxon>
        <taxon>Endopterygota</taxon>
        <taxon>Coleoptera</taxon>
        <taxon>Polyphaga</taxon>
        <taxon>Cucujiformia</taxon>
        <taxon>Curculionidae</taxon>
        <taxon>Dryophthorinae</taxon>
        <taxon>Rhynchophorus</taxon>
    </lineage>
</organism>
<accession>A0A834IHR7</accession>
<feature type="disulfide bond" evidence="7">
    <location>
        <begin position="26"/>
        <end position="41"/>
    </location>
</feature>
<dbReference type="GO" id="GO:0004867">
    <property type="term" value="F:serine-type endopeptidase inhibitor activity"/>
    <property type="evidence" value="ECO:0007669"/>
    <property type="project" value="UniProtKB-UniRule"/>
</dbReference>
<sequence length="72" mass="8236">MKGVVFFVAFLALYIVSTSGDDSLKCEPGQFKQQDCNQCSCTETGIWICTRKFCYNKREAASSELIPEWERK</sequence>
<dbReference type="GO" id="GO:0005576">
    <property type="term" value="C:extracellular region"/>
    <property type="evidence" value="ECO:0007669"/>
    <property type="project" value="UniProtKB-SubCell"/>
</dbReference>
<evidence type="ECO:0000256" key="2">
    <source>
        <dbReference type="ARBA" id="ARBA00022525"/>
    </source>
</evidence>
<feature type="disulfide bond" evidence="7">
    <location>
        <begin position="39"/>
        <end position="49"/>
    </location>
</feature>
<dbReference type="OrthoDB" id="10026631at2759"/>
<keyword evidence="8" id="KW-0732">Signal</keyword>
<name>A0A834IHR7_RHYFE</name>
<evidence type="ECO:0000256" key="3">
    <source>
        <dbReference type="ARBA" id="ARBA00022690"/>
    </source>
</evidence>
<feature type="site" description="Reactive bond" evidence="7">
    <location>
        <begin position="51"/>
        <end position="52"/>
    </location>
</feature>
<evidence type="ECO:0000256" key="7">
    <source>
        <dbReference type="PROSITE-ProRule" id="PRU00776"/>
    </source>
</evidence>
<keyword evidence="11" id="KW-1185">Reference proteome</keyword>
<evidence type="ECO:0000256" key="1">
    <source>
        <dbReference type="ARBA" id="ARBA00004613"/>
    </source>
</evidence>
<dbReference type="InterPro" id="IPR016307">
    <property type="entry name" value="Prtase-inh_pacifastin"/>
</dbReference>
<evidence type="ECO:0000259" key="9">
    <source>
        <dbReference type="PROSITE" id="PS51446"/>
    </source>
</evidence>
<dbReference type="InterPro" id="IPR036201">
    <property type="entry name" value="Pacifastin_dom_sf"/>
</dbReference>
<evidence type="ECO:0000256" key="8">
    <source>
        <dbReference type="SAM" id="SignalP"/>
    </source>
</evidence>
<comment type="caution">
    <text evidence="10">The sequence shown here is derived from an EMBL/GenBank/DDBJ whole genome shotgun (WGS) entry which is preliminary data.</text>
</comment>
<feature type="signal peptide" evidence="8">
    <location>
        <begin position="1"/>
        <end position="20"/>
    </location>
</feature>
<feature type="domain" description="Pacifastin" evidence="9">
    <location>
        <begin position="23"/>
        <end position="57"/>
    </location>
</feature>
<dbReference type="AlphaFoldDB" id="A0A834IHR7"/>
<comment type="similarity">
    <text evidence="6 7">Belongs to the protease inhibitor I19 family.</text>
</comment>
<proteinExistence type="inferred from homology"/>
<gene>
    <name evidence="10" type="ORF">GWI33_008694</name>
</gene>
<evidence type="ECO:0000256" key="5">
    <source>
        <dbReference type="ARBA" id="ARBA00023157"/>
    </source>
</evidence>
<comment type="subcellular location">
    <subcellularLocation>
        <location evidence="1">Secreted</location>
    </subcellularLocation>
</comment>
<dbReference type="SUPFAM" id="SSF57283">
    <property type="entry name" value="PMP inhibitors"/>
    <property type="match status" value="1"/>
</dbReference>
<dbReference type="PROSITE" id="PS51446">
    <property type="entry name" value="PACIFASTIN"/>
    <property type="match status" value="1"/>
</dbReference>
<keyword evidence="4 7" id="KW-0722">Serine protease inhibitor</keyword>
<evidence type="ECO:0000256" key="4">
    <source>
        <dbReference type="ARBA" id="ARBA00022900"/>
    </source>
</evidence>
<evidence type="ECO:0000313" key="10">
    <source>
        <dbReference type="EMBL" id="KAF7278200.1"/>
    </source>
</evidence>